<dbReference type="GO" id="GO:0004735">
    <property type="term" value="F:pyrroline-5-carboxylate reductase activity"/>
    <property type="evidence" value="ECO:0007669"/>
    <property type="project" value="UniProtKB-EC"/>
</dbReference>
<protein>
    <recommendedName>
        <fullName evidence="3 8">Pyrroline-5-carboxylate reductase</fullName>
        <ecNumber evidence="3 8">1.5.1.2</ecNumber>
    </recommendedName>
</protein>
<dbReference type="InterPro" id="IPR053790">
    <property type="entry name" value="P5CR-like_CS"/>
</dbReference>
<feature type="binding site" evidence="7">
    <location>
        <begin position="88"/>
        <end position="91"/>
    </location>
    <ligand>
        <name>NADP(+)</name>
        <dbReference type="ChEBI" id="CHEBI:58349"/>
    </ligand>
</feature>
<keyword evidence="12" id="KW-1185">Reference proteome</keyword>
<dbReference type="Proteomes" id="UP001608902">
    <property type="component" value="Unassembled WGS sequence"/>
</dbReference>
<accession>A0ABD6EBU6</accession>
<evidence type="ECO:0000259" key="9">
    <source>
        <dbReference type="Pfam" id="PF03807"/>
    </source>
</evidence>
<comment type="catalytic activity">
    <reaction evidence="8">
        <text>L-proline + NADP(+) = (S)-1-pyrroline-5-carboxylate + NADPH + 2 H(+)</text>
        <dbReference type="Rhea" id="RHEA:14109"/>
        <dbReference type="ChEBI" id="CHEBI:15378"/>
        <dbReference type="ChEBI" id="CHEBI:17388"/>
        <dbReference type="ChEBI" id="CHEBI:57783"/>
        <dbReference type="ChEBI" id="CHEBI:58349"/>
        <dbReference type="ChEBI" id="CHEBI:60039"/>
        <dbReference type="EC" id="1.5.1.2"/>
    </reaction>
</comment>
<dbReference type="PANTHER" id="PTHR11645:SF64">
    <property type="entry name" value="PYRROLINE-5-CARBOXYLATE REDUCTASE-RELATED"/>
    <property type="match status" value="1"/>
</dbReference>
<feature type="domain" description="Pyrroline-5-carboxylate reductase dimerisation" evidence="10">
    <location>
        <begin position="186"/>
        <end position="288"/>
    </location>
</feature>
<proteinExistence type="inferred from homology"/>
<name>A0ABD6EBU6_9BILA</name>
<dbReference type="EMBL" id="JBGFUD010002308">
    <property type="protein sequence ID" value="MFH4977448.1"/>
    <property type="molecule type" value="Genomic_DNA"/>
</dbReference>
<comment type="caution">
    <text evidence="11">The sequence shown here is derived from an EMBL/GenBank/DDBJ whole genome shotgun (WGS) entry which is preliminary data.</text>
</comment>
<evidence type="ECO:0000259" key="10">
    <source>
        <dbReference type="Pfam" id="PF14748"/>
    </source>
</evidence>
<comment type="pathway">
    <text evidence="1 8">Amino-acid biosynthesis; L-proline biosynthesis; L-proline from L-glutamate 5-semialdehyde: step 1/1.</text>
</comment>
<evidence type="ECO:0000256" key="5">
    <source>
        <dbReference type="ARBA" id="ARBA00022857"/>
    </source>
</evidence>
<dbReference type="PIRSF" id="PIRSF000193">
    <property type="entry name" value="Pyrrol-5-carb_rd"/>
    <property type="match status" value="1"/>
</dbReference>
<dbReference type="InterPro" id="IPR029036">
    <property type="entry name" value="P5CR_dimer"/>
</dbReference>
<comment type="similarity">
    <text evidence="2 8">Belongs to the pyrroline-5-carboxylate reductase family.</text>
</comment>
<keyword evidence="5 7" id="KW-0521">NADP</keyword>
<evidence type="ECO:0000256" key="1">
    <source>
        <dbReference type="ARBA" id="ARBA00005205"/>
    </source>
</evidence>
<dbReference type="FunFam" id="1.10.3730.10:FF:000001">
    <property type="entry name" value="Pyrroline-5-carboxylate reductase"/>
    <property type="match status" value="1"/>
</dbReference>
<evidence type="ECO:0000256" key="6">
    <source>
        <dbReference type="ARBA" id="ARBA00023002"/>
    </source>
</evidence>
<keyword evidence="4 8" id="KW-0641">Proline biosynthesis</keyword>
<evidence type="ECO:0000256" key="2">
    <source>
        <dbReference type="ARBA" id="ARBA00005525"/>
    </source>
</evidence>
<dbReference type="Pfam" id="PF14748">
    <property type="entry name" value="P5CR_dimer"/>
    <property type="match status" value="1"/>
</dbReference>
<organism evidence="11 12">
    <name type="scientific">Gnathostoma spinigerum</name>
    <dbReference type="NCBI Taxonomy" id="75299"/>
    <lineage>
        <taxon>Eukaryota</taxon>
        <taxon>Metazoa</taxon>
        <taxon>Ecdysozoa</taxon>
        <taxon>Nematoda</taxon>
        <taxon>Chromadorea</taxon>
        <taxon>Rhabditida</taxon>
        <taxon>Spirurina</taxon>
        <taxon>Gnathostomatomorpha</taxon>
        <taxon>Gnathostomatoidea</taxon>
        <taxon>Gnathostomatidae</taxon>
        <taxon>Gnathostoma</taxon>
    </lineage>
</organism>
<reference evidence="11 12" key="1">
    <citation type="submission" date="2024-08" db="EMBL/GenBank/DDBJ databases">
        <title>Gnathostoma spinigerum genome.</title>
        <authorList>
            <person name="Gonzalez-Bertolin B."/>
            <person name="Monzon S."/>
            <person name="Zaballos A."/>
            <person name="Jimenez P."/>
            <person name="Dekumyoy P."/>
            <person name="Varona S."/>
            <person name="Cuesta I."/>
            <person name="Sumanam S."/>
            <person name="Adisakwattana P."/>
            <person name="Gasser R.B."/>
            <person name="Hernandez-Gonzalez A."/>
            <person name="Young N.D."/>
            <person name="Perteguer M.J."/>
        </authorList>
    </citation>
    <scope>NUCLEOTIDE SEQUENCE [LARGE SCALE GENOMIC DNA]</scope>
    <source>
        <strain evidence="11">AL3</strain>
        <tissue evidence="11">Liver</tissue>
    </source>
</reference>
<evidence type="ECO:0000256" key="8">
    <source>
        <dbReference type="RuleBase" id="RU003903"/>
    </source>
</evidence>
<keyword evidence="8" id="KW-0028">Amino-acid biosynthesis</keyword>
<dbReference type="Gene3D" id="3.40.50.720">
    <property type="entry name" value="NAD(P)-binding Rossmann-like Domain"/>
    <property type="match status" value="1"/>
</dbReference>
<evidence type="ECO:0000256" key="3">
    <source>
        <dbReference type="ARBA" id="ARBA00012855"/>
    </source>
</evidence>
<feature type="binding site" evidence="7">
    <location>
        <position position="73"/>
    </location>
    <ligand>
        <name>NADPH</name>
        <dbReference type="ChEBI" id="CHEBI:57783"/>
    </ligand>
</feature>
<gene>
    <name evidence="11" type="ORF">AB6A40_004157</name>
</gene>
<dbReference type="AlphaFoldDB" id="A0ABD6EBU6"/>
<dbReference type="HAMAP" id="MF_01925">
    <property type="entry name" value="P5C_reductase"/>
    <property type="match status" value="1"/>
</dbReference>
<dbReference type="EC" id="1.5.1.2" evidence="3 8"/>
<evidence type="ECO:0000256" key="7">
    <source>
        <dbReference type="PIRSR" id="PIRSR000193-1"/>
    </source>
</evidence>
<dbReference type="SUPFAM" id="SSF48179">
    <property type="entry name" value="6-phosphogluconate dehydrogenase C-terminal domain-like"/>
    <property type="match status" value="1"/>
</dbReference>
<dbReference type="InterPro" id="IPR008927">
    <property type="entry name" value="6-PGluconate_DH-like_C_sf"/>
</dbReference>
<keyword evidence="6 8" id="KW-0560">Oxidoreductase</keyword>
<dbReference type="InterPro" id="IPR000304">
    <property type="entry name" value="Pyrroline-COOH_reductase"/>
</dbReference>
<dbReference type="InterPro" id="IPR036291">
    <property type="entry name" value="NAD(P)-bd_dom_sf"/>
</dbReference>
<dbReference type="Pfam" id="PF03807">
    <property type="entry name" value="F420_oxidored"/>
    <property type="match status" value="1"/>
</dbReference>
<dbReference type="PANTHER" id="PTHR11645">
    <property type="entry name" value="PYRROLINE-5-CARBOXYLATE REDUCTASE"/>
    <property type="match status" value="1"/>
</dbReference>
<evidence type="ECO:0000313" key="12">
    <source>
        <dbReference type="Proteomes" id="UP001608902"/>
    </source>
</evidence>
<dbReference type="NCBIfam" id="TIGR00112">
    <property type="entry name" value="proC"/>
    <property type="match status" value="1"/>
</dbReference>
<feature type="binding site" evidence="7">
    <location>
        <begin position="24"/>
        <end position="29"/>
    </location>
    <ligand>
        <name>NADP(+)</name>
        <dbReference type="ChEBI" id="CHEBI:58349"/>
    </ligand>
</feature>
<sequence>MQPSAHFSNLCEKSEISTHTIAFIGGGQMTKAIVNGLLKSGCISKDQIAISVATSASMKRWKQDGFENCFADNSELLKAFGEGIIVLALKPQMRKQLYSSISSESLNKAGLVISIMAGINLKALEEELAEKGYTVGVARMMPNLPASVGAGASVLSVSGNLTDSKKGLVKFIGNQFGICMEVDEISFNAAAAIAGCTPAFVFSMIDAIADGGVLGGVNRSTALKLAAQTILGASKMVLDTGVHPGILKDDVCSPAGTTIFGLRVLEERGMRTAFIEAISASTKRSMEL</sequence>
<dbReference type="SUPFAM" id="SSF51735">
    <property type="entry name" value="NAD(P)-binding Rossmann-fold domains"/>
    <property type="match status" value="1"/>
</dbReference>
<dbReference type="Gene3D" id="1.10.3730.10">
    <property type="entry name" value="ProC C-terminal domain-like"/>
    <property type="match status" value="1"/>
</dbReference>
<dbReference type="GO" id="GO:0008652">
    <property type="term" value="P:amino acid biosynthetic process"/>
    <property type="evidence" value="ECO:0007669"/>
    <property type="project" value="UniProtKB-KW"/>
</dbReference>
<feature type="domain" description="Pyrroline-5-carboxylate reductase catalytic N-terminal" evidence="9">
    <location>
        <begin position="20"/>
        <end position="118"/>
    </location>
</feature>
<dbReference type="InterPro" id="IPR028939">
    <property type="entry name" value="P5C_Rdtase_cat_N"/>
</dbReference>
<dbReference type="PROSITE" id="PS00521">
    <property type="entry name" value="P5CR"/>
    <property type="match status" value="1"/>
</dbReference>
<evidence type="ECO:0000313" key="11">
    <source>
        <dbReference type="EMBL" id="MFH4977448.1"/>
    </source>
</evidence>
<evidence type="ECO:0000256" key="4">
    <source>
        <dbReference type="ARBA" id="ARBA00022650"/>
    </source>
</evidence>